<feature type="transmembrane region" description="Helical" evidence="5">
    <location>
        <begin position="237"/>
        <end position="257"/>
    </location>
</feature>
<feature type="transmembrane region" description="Helical" evidence="5">
    <location>
        <begin position="172"/>
        <end position="191"/>
    </location>
</feature>
<keyword evidence="8" id="KW-1185">Reference proteome</keyword>
<evidence type="ECO:0000256" key="3">
    <source>
        <dbReference type="ARBA" id="ARBA00022989"/>
    </source>
</evidence>
<dbReference type="PANTHER" id="PTHR32322:SF9">
    <property type="entry name" value="AMINO-ACID METABOLITE EFFLUX PUMP-RELATED"/>
    <property type="match status" value="1"/>
</dbReference>
<dbReference type="Proteomes" id="UP000650424">
    <property type="component" value="Unassembled WGS sequence"/>
</dbReference>
<evidence type="ECO:0000256" key="5">
    <source>
        <dbReference type="SAM" id="Phobius"/>
    </source>
</evidence>
<feature type="transmembrane region" description="Helical" evidence="5">
    <location>
        <begin position="7"/>
        <end position="27"/>
    </location>
</feature>
<reference evidence="7 8" key="1">
    <citation type="submission" date="2020-08" db="EMBL/GenBank/DDBJ databases">
        <title>Novel species isolated from subtropical streams in China.</title>
        <authorList>
            <person name="Lu H."/>
        </authorList>
    </citation>
    <scope>NUCLEOTIDE SEQUENCE [LARGE SCALE GENOMIC DNA]</scope>
    <source>
        <strain evidence="7 8">CY18W</strain>
    </source>
</reference>
<protein>
    <submittedName>
        <fullName evidence="7">EamA family transporter</fullName>
    </submittedName>
</protein>
<feature type="transmembrane region" description="Helical" evidence="5">
    <location>
        <begin position="211"/>
        <end position="230"/>
    </location>
</feature>
<dbReference type="InterPro" id="IPR000620">
    <property type="entry name" value="EamA_dom"/>
</dbReference>
<feature type="domain" description="EamA" evidence="6">
    <location>
        <begin position="6"/>
        <end position="132"/>
    </location>
</feature>
<evidence type="ECO:0000256" key="1">
    <source>
        <dbReference type="ARBA" id="ARBA00004141"/>
    </source>
</evidence>
<name>A0ABR6ZUZ2_9BURK</name>
<comment type="caution">
    <text evidence="7">The sequence shown here is derived from an EMBL/GenBank/DDBJ whole genome shotgun (WGS) entry which is preliminary data.</text>
</comment>
<keyword evidence="4 5" id="KW-0472">Membrane</keyword>
<evidence type="ECO:0000313" key="7">
    <source>
        <dbReference type="EMBL" id="MBC3919692.1"/>
    </source>
</evidence>
<dbReference type="RefSeq" id="WP_186948962.1">
    <property type="nucleotide sequence ID" value="NZ_JACOGF010000011.1"/>
</dbReference>
<evidence type="ECO:0000313" key="8">
    <source>
        <dbReference type="Proteomes" id="UP000650424"/>
    </source>
</evidence>
<feature type="transmembrane region" description="Helical" evidence="5">
    <location>
        <begin position="88"/>
        <end position="108"/>
    </location>
</feature>
<feature type="domain" description="EamA" evidence="6">
    <location>
        <begin position="142"/>
        <end position="278"/>
    </location>
</feature>
<comment type="subcellular location">
    <subcellularLocation>
        <location evidence="1">Membrane</location>
        <topology evidence="1">Multi-pass membrane protein</topology>
    </subcellularLocation>
</comment>
<feature type="transmembrane region" description="Helical" evidence="5">
    <location>
        <begin position="263"/>
        <end position="283"/>
    </location>
</feature>
<gene>
    <name evidence="7" type="ORF">H8L32_19605</name>
</gene>
<proteinExistence type="predicted"/>
<dbReference type="EMBL" id="JACOGF010000011">
    <property type="protein sequence ID" value="MBC3919692.1"/>
    <property type="molecule type" value="Genomic_DNA"/>
</dbReference>
<feature type="transmembrane region" description="Helical" evidence="5">
    <location>
        <begin position="63"/>
        <end position="82"/>
    </location>
</feature>
<dbReference type="InterPro" id="IPR037185">
    <property type="entry name" value="EmrE-like"/>
</dbReference>
<evidence type="ECO:0000256" key="4">
    <source>
        <dbReference type="ARBA" id="ARBA00023136"/>
    </source>
</evidence>
<dbReference type="SUPFAM" id="SSF103481">
    <property type="entry name" value="Multidrug resistance efflux transporter EmrE"/>
    <property type="match status" value="2"/>
</dbReference>
<keyword evidence="2 5" id="KW-0812">Transmembrane</keyword>
<feature type="transmembrane region" description="Helical" evidence="5">
    <location>
        <begin position="141"/>
        <end position="160"/>
    </location>
</feature>
<keyword evidence="3 5" id="KW-1133">Transmembrane helix</keyword>
<dbReference type="InterPro" id="IPR050638">
    <property type="entry name" value="AA-Vitamin_Transporters"/>
</dbReference>
<dbReference type="PANTHER" id="PTHR32322">
    <property type="entry name" value="INNER MEMBRANE TRANSPORTER"/>
    <property type="match status" value="1"/>
</dbReference>
<dbReference type="Pfam" id="PF00892">
    <property type="entry name" value="EamA"/>
    <property type="match status" value="2"/>
</dbReference>
<accession>A0ABR6ZUZ2</accession>
<feature type="transmembrane region" description="Helical" evidence="5">
    <location>
        <begin position="33"/>
        <end position="51"/>
    </location>
</feature>
<evidence type="ECO:0000259" key="6">
    <source>
        <dbReference type="Pfam" id="PF00892"/>
    </source>
</evidence>
<evidence type="ECO:0000256" key="2">
    <source>
        <dbReference type="ARBA" id="ARBA00022692"/>
    </source>
</evidence>
<sequence>MKPVHILAAMIAVITWGVNFVVIKIGLQGLPPVLFTASRFVFAAFPLVFFIPRPQTAWKWIIAYGMFQFAFQFTLLFCGMKLGFPAGLASLVMQLQAFFTMGLAVLMLGEKKPQLMQVLGALIALSGMALVGMHIEAQATMLGFLLVVAGSICWSIANIVTKKIGVVNPLAMVVWGSAIASPPLMIASLLLEGSDAWLNAYAQLNWTSVAAIVYQSYPNTLLGFGIWSWLMRKYPAATVAPFTLLVPVVGMLSASVILDEPLFWWKICAGLLVLGGLVCNQFGQRLWVWLKPAPSN</sequence>
<organism evidence="7 8">
    <name type="scientific">Undibacterium hunanense</name>
    <dbReference type="NCBI Taxonomy" id="2762292"/>
    <lineage>
        <taxon>Bacteria</taxon>
        <taxon>Pseudomonadati</taxon>
        <taxon>Pseudomonadota</taxon>
        <taxon>Betaproteobacteria</taxon>
        <taxon>Burkholderiales</taxon>
        <taxon>Oxalobacteraceae</taxon>
        <taxon>Undibacterium</taxon>
    </lineage>
</organism>